<dbReference type="AlphaFoldDB" id="A0A146GC71"/>
<evidence type="ECO:0000256" key="5">
    <source>
        <dbReference type="ARBA" id="ARBA00023002"/>
    </source>
</evidence>
<keyword evidence="5" id="KW-0560">Oxidoreductase</keyword>
<comment type="function">
    <text evidence="1">Thiol-specific peroxidase that catalyzes the reduction of hydrogen peroxide and organic hydroperoxides to water and alcohols, respectively. Plays a role in cell protection against oxidative stress by detoxifying peroxides and as sensor of hydrogen peroxide-mediated signaling events.</text>
</comment>
<keyword evidence="4" id="KW-0049">Antioxidant</keyword>
<evidence type="ECO:0000256" key="3">
    <source>
        <dbReference type="ARBA" id="ARBA00022559"/>
    </source>
</evidence>
<evidence type="ECO:0000256" key="10">
    <source>
        <dbReference type="ARBA" id="ARBA00042639"/>
    </source>
</evidence>
<organism evidence="13 14">
    <name type="scientific">Terrimicrobium sacchariphilum</name>
    <dbReference type="NCBI Taxonomy" id="690879"/>
    <lineage>
        <taxon>Bacteria</taxon>
        <taxon>Pseudomonadati</taxon>
        <taxon>Verrucomicrobiota</taxon>
        <taxon>Terrimicrobiia</taxon>
        <taxon>Terrimicrobiales</taxon>
        <taxon>Terrimicrobiaceae</taxon>
        <taxon>Terrimicrobium</taxon>
    </lineage>
</organism>
<dbReference type="GO" id="GO:0005737">
    <property type="term" value="C:cytoplasm"/>
    <property type="evidence" value="ECO:0007669"/>
    <property type="project" value="TreeGrafter"/>
</dbReference>
<dbReference type="PANTHER" id="PTHR42801">
    <property type="entry name" value="THIOREDOXIN-DEPENDENT PEROXIDE REDUCTASE"/>
    <property type="match status" value="1"/>
</dbReference>
<comment type="catalytic activity">
    <reaction evidence="11">
        <text>a hydroperoxide + [thioredoxin]-dithiol = an alcohol + [thioredoxin]-disulfide + H2O</text>
        <dbReference type="Rhea" id="RHEA:62620"/>
        <dbReference type="Rhea" id="RHEA-COMP:10698"/>
        <dbReference type="Rhea" id="RHEA-COMP:10700"/>
        <dbReference type="ChEBI" id="CHEBI:15377"/>
        <dbReference type="ChEBI" id="CHEBI:29950"/>
        <dbReference type="ChEBI" id="CHEBI:30879"/>
        <dbReference type="ChEBI" id="CHEBI:35924"/>
        <dbReference type="ChEBI" id="CHEBI:50058"/>
        <dbReference type="EC" id="1.11.1.24"/>
    </reaction>
</comment>
<dbReference type="Pfam" id="PF00578">
    <property type="entry name" value="AhpC-TSA"/>
    <property type="match status" value="1"/>
</dbReference>
<sequence length="178" mass="18998">MVPYNEISMKRAILTLLAMTFFGLFGNAAPLEVGSPAPTPAAIDQDGKPLDLAAIYAKGVTLVYFYPKADTPGCTKQACSLRDSYASLGGASIQVVGVSKDTVEAQKKFQEKYNLPFPLIADHDGKVAEAFHVDLIPVVGITQRQSFLVKDGKIAWVNPKAKTEGAADEVRQAAAALK</sequence>
<dbReference type="InterPro" id="IPR000866">
    <property type="entry name" value="AhpC/TSA"/>
</dbReference>
<dbReference type="STRING" id="690879.TSACC_320"/>
<evidence type="ECO:0000256" key="7">
    <source>
        <dbReference type="ARBA" id="ARBA00023284"/>
    </source>
</evidence>
<dbReference type="Proteomes" id="UP000076023">
    <property type="component" value="Unassembled WGS sequence"/>
</dbReference>
<dbReference type="InterPro" id="IPR036249">
    <property type="entry name" value="Thioredoxin-like_sf"/>
</dbReference>
<evidence type="ECO:0000256" key="8">
    <source>
        <dbReference type="ARBA" id="ARBA00032824"/>
    </source>
</evidence>
<evidence type="ECO:0000256" key="1">
    <source>
        <dbReference type="ARBA" id="ARBA00003330"/>
    </source>
</evidence>
<evidence type="ECO:0000256" key="2">
    <source>
        <dbReference type="ARBA" id="ARBA00013017"/>
    </source>
</evidence>
<feature type="domain" description="Thioredoxin" evidence="12">
    <location>
        <begin position="31"/>
        <end position="178"/>
    </location>
</feature>
<dbReference type="InterPro" id="IPR050924">
    <property type="entry name" value="Peroxiredoxin_BCP/PrxQ"/>
</dbReference>
<protein>
    <recommendedName>
        <fullName evidence="2">thioredoxin-dependent peroxiredoxin</fullName>
        <ecNumber evidence="2">1.11.1.24</ecNumber>
    </recommendedName>
    <alternativeName>
        <fullName evidence="8">Thioredoxin peroxidase</fullName>
    </alternativeName>
    <alternativeName>
        <fullName evidence="10">Thioredoxin-dependent peroxiredoxin Bcp</fullName>
    </alternativeName>
</protein>
<reference evidence="14" key="1">
    <citation type="journal article" date="2017" name="Genome Announc.">
        <title>Draft Genome Sequence of Terrimicrobium sacchariphilum NM-5T, a Facultative Anaerobic Soil Bacterium of the Class Spartobacteria.</title>
        <authorList>
            <person name="Qiu Y.L."/>
            <person name="Tourlousse D.M."/>
            <person name="Matsuura N."/>
            <person name="Ohashi A."/>
            <person name="Sekiguchi Y."/>
        </authorList>
    </citation>
    <scope>NUCLEOTIDE SEQUENCE [LARGE SCALE GENOMIC DNA]</scope>
    <source>
        <strain evidence="14">NM-5</strain>
    </source>
</reference>
<dbReference type="Gene3D" id="3.40.30.10">
    <property type="entry name" value="Glutaredoxin"/>
    <property type="match status" value="1"/>
</dbReference>
<dbReference type="CDD" id="cd03017">
    <property type="entry name" value="PRX_BCP"/>
    <property type="match status" value="1"/>
</dbReference>
<evidence type="ECO:0000256" key="11">
    <source>
        <dbReference type="ARBA" id="ARBA00049091"/>
    </source>
</evidence>
<keyword evidence="6" id="KW-1015">Disulfide bond</keyword>
<comment type="similarity">
    <text evidence="9">Belongs to the peroxiredoxin family. BCP/PrxQ subfamily.</text>
</comment>
<evidence type="ECO:0000313" key="13">
    <source>
        <dbReference type="EMBL" id="GAT34960.1"/>
    </source>
</evidence>
<evidence type="ECO:0000256" key="9">
    <source>
        <dbReference type="ARBA" id="ARBA00038489"/>
    </source>
</evidence>
<evidence type="ECO:0000313" key="14">
    <source>
        <dbReference type="Proteomes" id="UP000076023"/>
    </source>
</evidence>
<keyword evidence="7" id="KW-0676">Redox-active center</keyword>
<dbReference type="SUPFAM" id="SSF52833">
    <property type="entry name" value="Thioredoxin-like"/>
    <property type="match status" value="1"/>
</dbReference>
<dbReference type="InterPro" id="IPR013766">
    <property type="entry name" value="Thioredoxin_domain"/>
</dbReference>
<dbReference type="EMBL" id="BDCO01000003">
    <property type="protein sequence ID" value="GAT34960.1"/>
    <property type="molecule type" value="Genomic_DNA"/>
</dbReference>
<dbReference type="EC" id="1.11.1.24" evidence="2"/>
<keyword evidence="3" id="KW-0575">Peroxidase</keyword>
<dbReference type="GO" id="GO:0034599">
    <property type="term" value="P:cellular response to oxidative stress"/>
    <property type="evidence" value="ECO:0007669"/>
    <property type="project" value="TreeGrafter"/>
</dbReference>
<gene>
    <name evidence="13" type="ORF">TSACC_320</name>
</gene>
<dbReference type="InParanoid" id="A0A146GC71"/>
<dbReference type="GO" id="GO:0008379">
    <property type="term" value="F:thioredoxin peroxidase activity"/>
    <property type="evidence" value="ECO:0007669"/>
    <property type="project" value="TreeGrafter"/>
</dbReference>
<accession>A0A146GC71</accession>
<proteinExistence type="inferred from homology"/>
<evidence type="ECO:0000256" key="6">
    <source>
        <dbReference type="ARBA" id="ARBA00023157"/>
    </source>
</evidence>
<dbReference type="PANTHER" id="PTHR42801:SF4">
    <property type="entry name" value="AHPC_TSA FAMILY PROTEIN"/>
    <property type="match status" value="1"/>
</dbReference>
<comment type="caution">
    <text evidence="13">The sequence shown here is derived from an EMBL/GenBank/DDBJ whole genome shotgun (WGS) entry which is preliminary data.</text>
</comment>
<dbReference type="PROSITE" id="PS51352">
    <property type="entry name" value="THIOREDOXIN_2"/>
    <property type="match status" value="1"/>
</dbReference>
<dbReference type="GO" id="GO:0045454">
    <property type="term" value="P:cell redox homeostasis"/>
    <property type="evidence" value="ECO:0007669"/>
    <property type="project" value="TreeGrafter"/>
</dbReference>
<evidence type="ECO:0000259" key="12">
    <source>
        <dbReference type="PROSITE" id="PS51352"/>
    </source>
</evidence>
<evidence type="ECO:0000256" key="4">
    <source>
        <dbReference type="ARBA" id="ARBA00022862"/>
    </source>
</evidence>
<name>A0A146GC71_TERSA</name>
<keyword evidence="14" id="KW-1185">Reference proteome</keyword>